<evidence type="ECO:0000313" key="3">
    <source>
        <dbReference type="Proteomes" id="UP001283341"/>
    </source>
</evidence>
<dbReference type="Gene3D" id="2.40.33.20">
    <property type="entry name" value="PK beta-barrel domain-like"/>
    <property type="match status" value="1"/>
</dbReference>
<protein>
    <submittedName>
        <fullName evidence="2">Pyruvate kinase-like protein</fullName>
    </submittedName>
</protein>
<dbReference type="Proteomes" id="UP001283341">
    <property type="component" value="Unassembled WGS sequence"/>
</dbReference>
<sequence length="183" mass="19712">MTVFALATSTSHGFSKTPVPSFTLIAGLGIQGDCHSGEHVQHRSHLHIQPPPPNLRQVHLIPREILDAVNLQPGQIGENITTAGLDLLAMGTGTRLRFVPGEGSEEDSKPQPVVVLQGVRNPCPQIYKFRPGLRERFIIRDAEGKIAARTAGVRATVEVSGVVSEGMKVVVESPAEFRALQCV</sequence>
<dbReference type="AlphaFoldDB" id="A0AAE0MHP9"/>
<proteinExistence type="predicted"/>
<dbReference type="GO" id="GO:0016301">
    <property type="term" value="F:kinase activity"/>
    <property type="evidence" value="ECO:0007669"/>
    <property type="project" value="UniProtKB-KW"/>
</dbReference>
<name>A0AAE0MHP9_9PEZI</name>
<reference evidence="2" key="1">
    <citation type="journal article" date="2023" name="Mol. Phylogenet. Evol.">
        <title>Genome-scale phylogeny and comparative genomics of the fungal order Sordariales.</title>
        <authorList>
            <person name="Hensen N."/>
            <person name="Bonometti L."/>
            <person name="Westerberg I."/>
            <person name="Brannstrom I.O."/>
            <person name="Guillou S."/>
            <person name="Cros-Aarteil S."/>
            <person name="Calhoun S."/>
            <person name="Haridas S."/>
            <person name="Kuo A."/>
            <person name="Mondo S."/>
            <person name="Pangilinan J."/>
            <person name="Riley R."/>
            <person name="LaButti K."/>
            <person name="Andreopoulos B."/>
            <person name="Lipzen A."/>
            <person name="Chen C."/>
            <person name="Yan M."/>
            <person name="Daum C."/>
            <person name="Ng V."/>
            <person name="Clum A."/>
            <person name="Steindorff A."/>
            <person name="Ohm R.A."/>
            <person name="Martin F."/>
            <person name="Silar P."/>
            <person name="Natvig D.O."/>
            <person name="Lalanne C."/>
            <person name="Gautier V."/>
            <person name="Ament-Velasquez S.L."/>
            <person name="Kruys A."/>
            <person name="Hutchinson M.I."/>
            <person name="Powell A.J."/>
            <person name="Barry K."/>
            <person name="Miller A.N."/>
            <person name="Grigoriev I.V."/>
            <person name="Debuchy R."/>
            <person name="Gladieux P."/>
            <person name="Hiltunen Thoren M."/>
            <person name="Johannesson H."/>
        </authorList>
    </citation>
    <scope>NUCLEOTIDE SEQUENCE</scope>
    <source>
        <strain evidence="2">CBS 118394</strain>
    </source>
</reference>
<evidence type="ECO:0000259" key="1">
    <source>
        <dbReference type="PROSITE" id="PS51340"/>
    </source>
</evidence>
<dbReference type="SUPFAM" id="SSF50800">
    <property type="entry name" value="PK beta-barrel domain-like"/>
    <property type="match status" value="1"/>
</dbReference>
<gene>
    <name evidence="2" type="ORF">B0H66DRAFT_546527</name>
</gene>
<dbReference type="PROSITE" id="PS51340">
    <property type="entry name" value="MOSC"/>
    <property type="match status" value="1"/>
</dbReference>
<evidence type="ECO:0000313" key="2">
    <source>
        <dbReference type="EMBL" id="KAK3331429.1"/>
    </source>
</evidence>
<comment type="caution">
    <text evidence="2">The sequence shown here is derived from an EMBL/GenBank/DDBJ whole genome shotgun (WGS) entry which is preliminary data.</text>
</comment>
<reference evidence="2" key="2">
    <citation type="submission" date="2023-06" db="EMBL/GenBank/DDBJ databases">
        <authorList>
            <consortium name="Lawrence Berkeley National Laboratory"/>
            <person name="Haridas S."/>
            <person name="Hensen N."/>
            <person name="Bonometti L."/>
            <person name="Westerberg I."/>
            <person name="Brannstrom I.O."/>
            <person name="Guillou S."/>
            <person name="Cros-Aarteil S."/>
            <person name="Calhoun S."/>
            <person name="Kuo A."/>
            <person name="Mondo S."/>
            <person name="Pangilinan J."/>
            <person name="Riley R."/>
            <person name="Labutti K."/>
            <person name="Andreopoulos B."/>
            <person name="Lipzen A."/>
            <person name="Chen C."/>
            <person name="Yanf M."/>
            <person name="Daum C."/>
            <person name="Ng V."/>
            <person name="Clum A."/>
            <person name="Steindorff A."/>
            <person name="Ohm R."/>
            <person name="Martin F."/>
            <person name="Silar P."/>
            <person name="Natvig D."/>
            <person name="Lalanne C."/>
            <person name="Gautier V."/>
            <person name="Ament-Velasquez S.L."/>
            <person name="Kruys A."/>
            <person name="Hutchinson M.I."/>
            <person name="Powell A.J."/>
            <person name="Barry K."/>
            <person name="Miller A.N."/>
            <person name="Grigoriev I.V."/>
            <person name="Debuchy R."/>
            <person name="Gladieux P."/>
            <person name="Thoren M.H."/>
            <person name="Johannesson H."/>
        </authorList>
    </citation>
    <scope>NUCLEOTIDE SEQUENCE</scope>
    <source>
        <strain evidence="2">CBS 118394</strain>
    </source>
</reference>
<dbReference type="InterPro" id="IPR052716">
    <property type="entry name" value="MOSC_domain"/>
</dbReference>
<dbReference type="GO" id="GO:0030151">
    <property type="term" value="F:molybdenum ion binding"/>
    <property type="evidence" value="ECO:0007669"/>
    <property type="project" value="InterPro"/>
</dbReference>
<dbReference type="PANTHER" id="PTHR36930:SF1">
    <property type="entry name" value="MOSC DOMAIN-CONTAINING PROTEIN"/>
    <property type="match status" value="1"/>
</dbReference>
<dbReference type="PANTHER" id="PTHR36930">
    <property type="entry name" value="METAL-SULFUR CLUSTER BIOSYNTHESIS PROTEINS YUAD-RELATED"/>
    <property type="match status" value="1"/>
</dbReference>
<accession>A0AAE0MHP9</accession>
<keyword evidence="3" id="KW-1185">Reference proteome</keyword>
<dbReference type="InterPro" id="IPR011037">
    <property type="entry name" value="Pyrv_Knase-like_insert_dom_sf"/>
</dbReference>
<feature type="domain" description="MOSC" evidence="1">
    <location>
        <begin position="17"/>
        <end position="172"/>
    </location>
</feature>
<dbReference type="EMBL" id="JAUEDM010000001">
    <property type="protein sequence ID" value="KAK3331429.1"/>
    <property type="molecule type" value="Genomic_DNA"/>
</dbReference>
<dbReference type="GO" id="GO:0030170">
    <property type="term" value="F:pyridoxal phosphate binding"/>
    <property type="evidence" value="ECO:0007669"/>
    <property type="project" value="InterPro"/>
</dbReference>
<keyword evidence="2" id="KW-0670">Pyruvate</keyword>
<organism evidence="2 3">
    <name type="scientific">Apodospora peruviana</name>
    <dbReference type="NCBI Taxonomy" id="516989"/>
    <lineage>
        <taxon>Eukaryota</taxon>
        <taxon>Fungi</taxon>
        <taxon>Dikarya</taxon>
        <taxon>Ascomycota</taxon>
        <taxon>Pezizomycotina</taxon>
        <taxon>Sordariomycetes</taxon>
        <taxon>Sordariomycetidae</taxon>
        <taxon>Sordariales</taxon>
        <taxon>Lasiosphaeriaceae</taxon>
        <taxon>Apodospora</taxon>
    </lineage>
</organism>
<keyword evidence="2" id="KW-0808">Transferase</keyword>
<dbReference type="InterPro" id="IPR005302">
    <property type="entry name" value="MoCF_Sase_C"/>
</dbReference>
<keyword evidence="2" id="KW-0418">Kinase</keyword>